<dbReference type="GO" id="GO:0003677">
    <property type="term" value="F:DNA binding"/>
    <property type="evidence" value="ECO:0007669"/>
    <property type="project" value="InterPro"/>
</dbReference>
<dbReference type="InterPro" id="IPR002054">
    <property type="entry name" value="DNA-dir_DNA_pol_X"/>
</dbReference>
<feature type="domain" description="Helix-hairpin-helix DNA-binding motif class 1" evidence="6">
    <location>
        <begin position="57"/>
        <end position="76"/>
    </location>
</feature>
<dbReference type="InterPro" id="IPR022312">
    <property type="entry name" value="DNA_pol_X"/>
</dbReference>
<feature type="active site" description="Nucleophile; Schiff-base intermediate with DNA; for 5'-dRP lyase activity" evidence="5">
    <location>
        <position position="72"/>
    </location>
</feature>
<dbReference type="InterPro" id="IPR003583">
    <property type="entry name" value="Hlx-hairpin-Hlx_DNA-bd_motif"/>
</dbReference>
<dbReference type="SUPFAM" id="SSF81585">
    <property type="entry name" value="PsbU/PolX domain-like"/>
    <property type="match status" value="1"/>
</dbReference>
<dbReference type="SMART" id="SM00278">
    <property type="entry name" value="HhH1"/>
    <property type="match status" value="2"/>
</dbReference>
<evidence type="ECO:0000256" key="1">
    <source>
        <dbReference type="ARBA" id="ARBA00022634"/>
    </source>
</evidence>
<dbReference type="GO" id="GO:0003887">
    <property type="term" value="F:DNA-directed DNA polymerase activity"/>
    <property type="evidence" value="ECO:0007669"/>
    <property type="project" value="InterPro"/>
</dbReference>
<evidence type="ECO:0000256" key="4">
    <source>
        <dbReference type="ARBA" id="ARBA00066185"/>
    </source>
</evidence>
<keyword evidence="2" id="KW-0235">DNA replication</keyword>
<name>A0A8D1Q126_PIG</name>
<evidence type="ECO:0000256" key="3">
    <source>
        <dbReference type="ARBA" id="ARBA00023239"/>
    </source>
</evidence>
<dbReference type="Gene3D" id="1.10.150.20">
    <property type="entry name" value="5' to 3' exonuclease, C-terminal subdomain"/>
    <property type="match status" value="1"/>
</dbReference>
<dbReference type="FunFam" id="1.10.150.20:FF:000026">
    <property type="entry name" value="DNA polymerase beta"/>
    <property type="match status" value="1"/>
</dbReference>
<evidence type="ECO:0000256" key="2">
    <source>
        <dbReference type="ARBA" id="ARBA00022705"/>
    </source>
</evidence>
<dbReference type="InterPro" id="IPR027421">
    <property type="entry name" value="DNA_pol_lamdba_lyase_dom_sf"/>
</dbReference>
<reference evidence="8" key="1">
    <citation type="submission" date="2025-05" db="UniProtKB">
        <authorList>
            <consortium name="Ensembl"/>
        </authorList>
    </citation>
    <scope>IDENTIFICATION</scope>
</reference>
<keyword evidence="1" id="KW-0237">DNA synthesis</keyword>
<dbReference type="InterPro" id="IPR018944">
    <property type="entry name" value="DNA_pol_lambd_fingers_domain"/>
</dbReference>
<dbReference type="Proteomes" id="UP000694724">
    <property type="component" value="Unplaced"/>
</dbReference>
<dbReference type="Ensembl" id="ENSSSCT00015051256.1">
    <property type="protein sequence ID" value="ENSSSCP00015020434.1"/>
    <property type="gene ID" value="ENSSSCG00015038536.1"/>
</dbReference>
<organism evidence="8 9">
    <name type="scientific">Sus scrofa</name>
    <name type="common">Pig</name>
    <dbReference type="NCBI Taxonomy" id="9823"/>
    <lineage>
        <taxon>Eukaryota</taxon>
        <taxon>Metazoa</taxon>
        <taxon>Chordata</taxon>
        <taxon>Craniata</taxon>
        <taxon>Vertebrata</taxon>
        <taxon>Euteleostomi</taxon>
        <taxon>Mammalia</taxon>
        <taxon>Eutheria</taxon>
        <taxon>Laurasiatheria</taxon>
        <taxon>Artiodactyla</taxon>
        <taxon>Suina</taxon>
        <taxon>Suidae</taxon>
        <taxon>Sus</taxon>
    </lineage>
</organism>
<dbReference type="FunFam" id="1.10.150.110:FF:000002">
    <property type="entry name" value="DNA polymerase beta"/>
    <property type="match status" value="1"/>
</dbReference>
<dbReference type="Proteomes" id="UP000694726">
    <property type="component" value="Unplaced"/>
</dbReference>
<dbReference type="Pfam" id="PF14716">
    <property type="entry name" value="HHH_8"/>
    <property type="match status" value="1"/>
</dbReference>
<dbReference type="Ensembl" id="ENSSSCT00055013608.1">
    <property type="protein sequence ID" value="ENSSSCP00055010713.1"/>
    <property type="gene ID" value="ENSSSCG00055007027.1"/>
</dbReference>
<feature type="domain" description="Helix-hairpin-helix DNA-binding motif class 1" evidence="6">
    <location>
        <begin position="98"/>
        <end position="117"/>
    </location>
</feature>
<comment type="subunit">
    <text evidence="4">Monomer. Binds single-stranded DNA (ssDNA). Interacts with APEX1, LIG1, LIG3, FEN1, PCNA and XRCC1. Interacts with HUWE1/ARF-BP1, STUB1/CHIP and USP47. Interacts with FAM168A.</text>
</comment>
<dbReference type="PANTHER" id="PTHR11276">
    <property type="entry name" value="DNA POLYMERASE TYPE-X FAMILY MEMBER"/>
    <property type="match status" value="1"/>
</dbReference>
<dbReference type="Pfam" id="PF10391">
    <property type="entry name" value="DNA_pol_lambd_f"/>
    <property type="match status" value="1"/>
</dbReference>
<dbReference type="GO" id="GO:0006281">
    <property type="term" value="P:DNA repair"/>
    <property type="evidence" value="ECO:0007669"/>
    <property type="project" value="InterPro"/>
</dbReference>
<keyword evidence="3" id="KW-0456">Lyase</keyword>
<dbReference type="Gene3D" id="1.10.150.110">
    <property type="entry name" value="DNA polymerase beta, N-terminal domain-like"/>
    <property type="match status" value="1"/>
</dbReference>
<evidence type="ECO:0000313" key="9">
    <source>
        <dbReference type="Proteomes" id="UP000694724"/>
    </source>
</evidence>
<accession>A0A8D1Q126</accession>
<proteinExistence type="predicted"/>
<dbReference type="PANTHER" id="PTHR11276:SF42">
    <property type="entry name" value="DNA POLYMERASE BETA"/>
    <property type="match status" value="1"/>
</dbReference>
<dbReference type="AlphaFoldDB" id="A0A8D1Q126"/>
<evidence type="ECO:0000313" key="8">
    <source>
        <dbReference type="Ensembl" id="ENSSSCP00055010713.1"/>
    </source>
</evidence>
<feature type="domain" description="DNA-directed DNA polymerase X" evidence="7">
    <location>
        <begin position="10"/>
        <end position="191"/>
    </location>
</feature>
<protein>
    <submittedName>
        <fullName evidence="8">DNA polymerase beta</fullName>
    </submittedName>
</protein>
<evidence type="ECO:0000259" key="6">
    <source>
        <dbReference type="SMART" id="SM00278"/>
    </source>
</evidence>
<dbReference type="Proteomes" id="UP000694725">
    <property type="component" value="Unplaced"/>
</dbReference>
<dbReference type="GO" id="GO:0016829">
    <property type="term" value="F:lyase activity"/>
    <property type="evidence" value="ECO:0007669"/>
    <property type="project" value="UniProtKB-KW"/>
</dbReference>
<evidence type="ECO:0000259" key="7">
    <source>
        <dbReference type="SMART" id="SM00483"/>
    </source>
</evidence>
<evidence type="ECO:0000256" key="5">
    <source>
        <dbReference type="PIRSR" id="PIRSR622312-50"/>
    </source>
</evidence>
<dbReference type="InterPro" id="IPR010996">
    <property type="entry name" value="HHH_MUS81"/>
</dbReference>
<dbReference type="Ensembl" id="ENSSSCT00065078194.1">
    <property type="protein sequence ID" value="ENSSSCP00065034010.1"/>
    <property type="gene ID" value="ENSSSCG00065057106.1"/>
</dbReference>
<sequence length="192" mass="21571">MSKRKAPQETLNGGITDMLTELANFEKNVNQAIHKYNAYRKAASVIAKYPHKIKSGAEAKKLPGVGTKIAEKIDEFLATGKLRKLEKIRQDDTSSSINFLTRVSGIGPSAARKFVDEGIKTLEDLRKHEDKLNHHQRIGLNQSCYIVLWSSYKRSILLQILCQKVKQSSWVFASFPVKTMKRSIHTGESISG</sequence>
<dbReference type="SUPFAM" id="SSF47802">
    <property type="entry name" value="DNA polymerase beta, N-terminal domain-like"/>
    <property type="match status" value="1"/>
</dbReference>
<dbReference type="SMART" id="SM00483">
    <property type="entry name" value="POLXc"/>
    <property type="match status" value="1"/>
</dbReference>